<keyword evidence="1" id="KW-0732">Signal</keyword>
<feature type="chain" id="PRO_5034365970" evidence="1">
    <location>
        <begin position="19"/>
        <end position="59"/>
    </location>
</feature>
<evidence type="ECO:0000313" key="2">
    <source>
        <dbReference type="Ensembl" id="ENSCAFP00020018028.1"/>
    </source>
</evidence>
<sequence>MFIYKLIISLFTLTKTWSQPKCPLTNEWIRKMWSVYARAYHAVIKKGRNSAVCNSLGGS</sequence>
<accession>A0A8C0KPP6</accession>
<organism evidence="2 3">
    <name type="scientific">Canis lupus dingo</name>
    <name type="common">dingo</name>
    <dbReference type="NCBI Taxonomy" id="286419"/>
    <lineage>
        <taxon>Eukaryota</taxon>
        <taxon>Metazoa</taxon>
        <taxon>Chordata</taxon>
        <taxon>Craniata</taxon>
        <taxon>Vertebrata</taxon>
        <taxon>Euteleostomi</taxon>
        <taxon>Mammalia</taxon>
        <taxon>Eutheria</taxon>
        <taxon>Laurasiatheria</taxon>
        <taxon>Carnivora</taxon>
        <taxon>Caniformia</taxon>
        <taxon>Canidae</taxon>
        <taxon>Canis</taxon>
    </lineage>
</organism>
<keyword evidence="3" id="KW-1185">Reference proteome</keyword>
<feature type="signal peptide" evidence="1">
    <location>
        <begin position="1"/>
        <end position="18"/>
    </location>
</feature>
<dbReference type="AlphaFoldDB" id="A0A8C0KPP6"/>
<reference evidence="2" key="2">
    <citation type="submission" date="2025-09" db="UniProtKB">
        <authorList>
            <consortium name="Ensembl"/>
        </authorList>
    </citation>
    <scope>IDENTIFICATION</scope>
</reference>
<dbReference type="Ensembl" id="ENSCAFT00020020911.1">
    <property type="protein sequence ID" value="ENSCAFP00020018028.1"/>
    <property type="gene ID" value="ENSCAFG00020014427.1"/>
</dbReference>
<dbReference type="Proteomes" id="UP000694391">
    <property type="component" value="Unplaced"/>
</dbReference>
<evidence type="ECO:0000313" key="3">
    <source>
        <dbReference type="Proteomes" id="UP000694391"/>
    </source>
</evidence>
<name>A0A8C0KPP6_CANLU</name>
<protein>
    <submittedName>
        <fullName evidence="2">Uncharacterized protein</fullName>
    </submittedName>
</protein>
<evidence type="ECO:0000256" key="1">
    <source>
        <dbReference type="SAM" id="SignalP"/>
    </source>
</evidence>
<proteinExistence type="predicted"/>
<reference evidence="2" key="1">
    <citation type="submission" date="2025-08" db="UniProtKB">
        <authorList>
            <consortium name="Ensembl"/>
        </authorList>
    </citation>
    <scope>IDENTIFICATION</scope>
</reference>